<proteinExistence type="inferred from homology"/>
<dbReference type="EC" id="3.4.21.92" evidence="9"/>
<dbReference type="HAMAP" id="MF_00444">
    <property type="entry name" value="ClpP"/>
    <property type="match status" value="1"/>
</dbReference>
<comment type="function">
    <text evidence="5">Clp cleaves peptides in various proteins in a process that requires ATP hydrolysis. Clp may be responsible for a fairly general and central housekeeping function rather than for the degradation of specific substrates.</text>
</comment>
<evidence type="ECO:0000256" key="2">
    <source>
        <dbReference type="ARBA" id="ARBA00022670"/>
    </source>
</evidence>
<dbReference type="InterPro" id="IPR033135">
    <property type="entry name" value="ClpP_His_AS"/>
</dbReference>
<evidence type="ECO:0000256" key="11">
    <source>
        <dbReference type="SAM" id="Coils"/>
    </source>
</evidence>
<feature type="compositionally biased region" description="Polar residues" evidence="12">
    <location>
        <begin position="339"/>
        <end position="353"/>
    </location>
</feature>
<dbReference type="InterPro" id="IPR029045">
    <property type="entry name" value="ClpP/crotonase-like_dom_sf"/>
</dbReference>
<dbReference type="GO" id="GO:0004252">
    <property type="term" value="F:serine-type endopeptidase activity"/>
    <property type="evidence" value="ECO:0007669"/>
    <property type="project" value="UniProtKB-EC"/>
</dbReference>
<organism evidence="13">
    <name type="scientific">Spodoptera frugiperda</name>
    <name type="common">Fall armyworm</name>
    <dbReference type="NCBI Taxonomy" id="7108"/>
    <lineage>
        <taxon>Eukaryota</taxon>
        <taxon>Metazoa</taxon>
        <taxon>Ecdysozoa</taxon>
        <taxon>Arthropoda</taxon>
        <taxon>Hexapoda</taxon>
        <taxon>Insecta</taxon>
        <taxon>Pterygota</taxon>
        <taxon>Neoptera</taxon>
        <taxon>Endopterygota</taxon>
        <taxon>Lepidoptera</taxon>
        <taxon>Glossata</taxon>
        <taxon>Ditrysia</taxon>
        <taxon>Noctuoidea</taxon>
        <taxon>Noctuidae</taxon>
        <taxon>Amphipyrinae</taxon>
        <taxon>Spodoptera</taxon>
    </lineage>
</organism>
<keyword evidence="11" id="KW-0175">Coiled coil</keyword>
<dbReference type="InterPro" id="IPR023562">
    <property type="entry name" value="ClpP/TepA"/>
</dbReference>
<feature type="region of interest" description="Disordered" evidence="12">
    <location>
        <begin position="1"/>
        <end position="42"/>
    </location>
</feature>
<feature type="region of interest" description="Disordered" evidence="12">
    <location>
        <begin position="71"/>
        <end position="109"/>
    </location>
</feature>
<sequence length="743" mass="82300">MNKDKRKSNEMVATKNKSRVLSCSTPDRADSPSRDSDSICDSEAASPVPFLCTQDGAEGETDVVWNFYTPKSENAGKSRIKNSTPVSRRSKRSIKPKIIERQPPKRRALKQSLQKKTELFQDLIELNQNLVELMSKKTQKTCPEKVNSASEDDCMSESPEFSPKSRMRSNSRCLRRNVLSSNFVKPDPEAALESDDSMNECLIKASQVVEEHILKEAPPVKKPCYESKMKNNVVTDLNFKMDNDSMDAILNSIKLESPVVKKVQKCSSPQLNNDSFDSLVGNLNDSVLERLTQMPTKLDTSRSKSKSNTTKDGNSWTIKELVVHDASPSRSIFSRHSSMPVSPTVTEVTKPSTSGMAFGRYNSMPFGKEKECSTDQGDSPIRCTPDEIKKKHQLAREKLLAKRLLPFTSSQKSIFNSQLTQQPLPKISEETVPKNLPKPGAPKKVQFQPKVASSAIIQNKSMPNVQQKPTNSSTDLKTIIEKKRQEALMKLRRRQIQSKTSYSVGNISKNVQRTISTSKPLKIGMIPIVVEQTGRGERAYDIYSRLLRERIICLMGPINDEISSLIVAQLLFLQSESSKKPVHLYINSPGGNVTAGLGIYDTMQYITPPVATWCVGQACSMASLLLAAGAPGMRHALPNSRIMIHQPSGGVRGQATDIQIQAEEILKLKAQINTLYVRHTGLALEKVQSSMERDYFMSPTEAKGFGLIDNVLEHPPSHAMEQQCATATTVAKGAVPPLNPAPA</sequence>
<evidence type="ECO:0000256" key="7">
    <source>
        <dbReference type="PROSITE-ProRule" id="PRU10085"/>
    </source>
</evidence>
<dbReference type="Gene3D" id="3.90.226.10">
    <property type="entry name" value="2-enoyl-CoA Hydratase, Chain A, domain 1"/>
    <property type="match status" value="1"/>
</dbReference>
<dbReference type="NCBIfam" id="NF009205">
    <property type="entry name" value="PRK12553.1"/>
    <property type="match status" value="1"/>
</dbReference>
<dbReference type="GO" id="GO:0009368">
    <property type="term" value="C:endopeptidase Clp complex"/>
    <property type="evidence" value="ECO:0007669"/>
    <property type="project" value="TreeGrafter"/>
</dbReference>
<evidence type="ECO:0000256" key="6">
    <source>
        <dbReference type="ARBA" id="ARBA00065540"/>
    </source>
</evidence>
<feature type="active site" evidence="7">
    <location>
        <position position="620"/>
    </location>
</feature>
<evidence type="ECO:0000256" key="8">
    <source>
        <dbReference type="PROSITE-ProRule" id="PRU10086"/>
    </source>
</evidence>
<dbReference type="PANTHER" id="PTHR10381:SF11">
    <property type="entry name" value="ATP-DEPENDENT CLP PROTEASE PROTEOLYTIC SUBUNIT, MITOCHONDRIAL"/>
    <property type="match status" value="1"/>
</dbReference>
<evidence type="ECO:0000256" key="4">
    <source>
        <dbReference type="ARBA" id="ARBA00022825"/>
    </source>
</evidence>
<accession>A0A2H1WVG1</accession>
<dbReference type="PROSITE" id="PS00382">
    <property type="entry name" value="CLP_PROTEASE_HIS"/>
    <property type="match status" value="1"/>
</dbReference>
<dbReference type="SUPFAM" id="SSF52096">
    <property type="entry name" value="ClpP/crotonase"/>
    <property type="match status" value="1"/>
</dbReference>
<evidence type="ECO:0000256" key="12">
    <source>
        <dbReference type="SAM" id="MobiDB-lite"/>
    </source>
</evidence>
<reference evidence="13" key="1">
    <citation type="submission" date="2016-07" db="EMBL/GenBank/DDBJ databases">
        <authorList>
            <person name="Bretaudeau A."/>
        </authorList>
    </citation>
    <scope>NUCLEOTIDE SEQUENCE</scope>
    <source>
        <strain evidence="13">Rice</strain>
        <tissue evidence="13">Whole body</tissue>
    </source>
</reference>
<feature type="coiled-coil region" evidence="11">
    <location>
        <begin position="109"/>
        <end position="136"/>
    </location>
</feature>
<evidence type="ECO:0000256" key="5">
    <source>
        <dbReference type="ARBA" id="ARBA00059384"/>
    </source>
</evidence>
<comment type="subunit">
    <text evidence="6">Tetradecamer that assembles into a two heptameric rings with a central cavity.</text>
</comment>
<comment type="similarity">
    <text evidence="1 10">Belongs to the peptidase S14 family.</text>
</comment>
<dbReference type="PANTHER" id="PTHR10381">
    <property type="entry name" value="ATP-DEPENDENT CLP PROTEASE PROTEOLYTIC SUBUNIT"/>
    <property type="match status" value="1"/>
</dbReference>
<keyword evidence="4 9" id="KW-0720">Serine protease</keyword>
<evidence type="ECO:0000256" key="9">
    <source>
        <dbReference type="RuleBase" id="RU000549"/>
    </source>
</evidence>
<dbReference type="GO" id="GO:0051117">
    <property type="term" value="F:ATPase binding"/>
    <property type="evidence" value="ECO:0007669"/>
    <property type="project" value="TreeGrafter"/>
</dbReference>
<keyword evidence="3 9" id="KW-0378">Hydrolase</keyword>
<dbReference type="InterPro" id="IPR001907">
    <property type="entry name" value="ClpP"/>
</dbReference>
<dbReference type="NCBIfam" id="NF001368">
    <property type="entry name" value="PRK00277.1"/>
    <property type="match status" value="1"/>
</dbReference>
<dbReference type="EMBL" id="ODYU01011309">
    <property type="protein sequence ID" value="SOQ56972.1"/>
    <property type="molecule type" value="Genomic_DNA"/>
</dbReference>
<keyword evidence="2 9" id="KW-0645">Protease</keyword>
<dbReference type="GO" id="GO:0004176">
    <property type="term" value="F:ATP-dependent peptidase activity"/>
    <property type="evidence" value="ECO:0007669"/>
    <property type="project" value="InterPro"/>
</dbReference>
<feature type="region of interest" description="Disordered" evidence="12">
    <location>
        <begin position="332"/>
        <end position="353"/>
    </location>
</feature>
<dbReference type="FunFam" id="3.90.226.10:FF:000001">
    <property type="entry name" value="ATP-dependent Clp protease proteolytic subunit"/>
    <property type="match status" value="1"/>
</dbReference>
<feature type="region of interest" description="Disordered" evidence="12">
    <location>
        <begin position="142"/>
        <end position="168"/>
    </location>
</feature>
<dbReference type="PRINTS" id="PR00127">
    <property type="entry name" value="CLPPROTEASEP"/>
</dbReference>
<evidence type="ECO:0000256" key="3">
    <source>
        <dbReference type="ARBA" id="ARBA00022801"/>
    </source>
</evidence>
<dbReference type="InterPro" id="IPR018215">
    <property type="entry name" value="ClpP_Ser_AS"/>
</dbReference>
<evidence type="ECO:0000256" key="1">
    <source>
        <dbReference type="ARBA" id="ARBA00007039"/>
    </source>
</evidence>
<dbReference type="Pfam" id="PF00574">
    <property type="entry name" value="CLP_protease"/>
    <property type="match status" value="1"/>
</dbReference>
<feature type="active site" evidence="8">
    <location>
        <position position="645"/>
    </location>
</feature>
<protein>
    <recommendedName>
        <fullName evidence="10">ATP-dependent Clp protease proteolytic subunit</fullName>
        <ecNumber evidence="9">3.4.21.92</ecNumber>
    </recommendedName>
</protein>
<feature type="compositionally biased region" description="Basic and acidic residues" evidence="12">
    <location>
        <begin position="27"/>
        <end position="37"/>
    </location>
</feature>
<dbReference type="GO" id="GO:0006515">
    <property type="term" value="P:protein quality control for misfolded or incompletely synthesized proteins"/>
    <property type="evidence" value="ECO:0007669"/>
    <property type="project" value="TreeGrafter"/>
</dbReference>
<gene>
    <name evidence="13" type="ORF">SFRICE_035915</name>
</gene>
<evidence type="ECO:0000313" key="13">
    <source>
        <dbReference type="EMBL" id="SOQ56972.1"/>
    </source>
</evidence>
<name>A0A2H1WVG1_SPOFR</name>
<evidence type="ECO:0000256" key="10">
    <source>
        <dbReference type="RuleBase" id="RU003567"/>
    </source>
</evidence>
<dbReference type="AlphaFoldDB" id="A0A2H1WVG1"/>
<dbReference type="PROSITE" id="PS00381">
    <property type="entry name" value="CLP_PROTEASE_SER"/>
    <property type="match status" value="1"/>
</dbReference>
<dbReference type="CDD" id="cd07017">
    <property type="entry name" value="S14_ClpP_2"/>
    <property type="match status" value="1"/>
</dbReference>